<dbReference type="EC" id="2.6.1.13" evidence="4"/>
<protein>
    <recommendedName>
        <fullName evidence="4">Ornithine aminotransferase</fullName>
        <ecNumber evidence="4">2.6.1.13</ecNumber>
    </recommendedName>
</protein>
<dbReference type="InterPro" id="IPR015424">
    <property type="entry name" value="PyrdxlP-dep_Trfase"/>
</dbReference>
<evidence type="ECO:0000256" key="2">
    <source>
        <dbReference type="ARBA" id="ARBA00008954"/>
    </source>
</evidence>
<keyword evidence="4" id="KW-0032">Aminotransferase</keyword>
<proteinExistence type="inferred from homology"/>
<keyword evidence="3 4" id="KW-0663">Pyridoxal phosphate</keyword>
<dbReference type="FunFam" id="3.40.640.10:FF:000142">
    <property type="entry name" value="Putative ornithine aminotransferase RocD2"/>
    <property type="match status" value="1"/>
</dbReference>
<evidence type="ECO:0000256" key="1">
    <source>
        <dbReference type="ARBA" id="ARBA00001933"/>
    </source>
</evidence>
<dbReference type="InterPro" id="IPR015421">
    <property type="entry name" value="PyrdxlP-dep_Trfase_major"/>
</dbReference>
<dbReference type="PANTHER" id="PTHR11986:SF18">
    <property type="entry name" value="ORNITHINE AMINOTRANSFERASE, MITOCHONDRIAL"/>
    <property type="match status" value="1"/>
</dbReference>
<evidence type="ECO:0000256" key="4">
    <source>
        <dbReference type="RuleBase" id="RU365036"/>
    </source>
</evidence>
<dbReference type="GO" id="GO:0004587">
    <property type="term" value="F:ornithine aminotransferase activity"/>
    <property type="evidence" value="ECO:0000318"/>
    <property type="project" value="GO_Central"/>
</dbReference>
<dbReference type="HOGENOM" id="CLU_016922_10_2_1"/>
<dbReference type="Pfam" id="PF00202">
    <property type="entry name" value="Aminotran_3"/>
    <property type="match status" value="1"/>
</dbReference>
<dbReference type="GO" id="GO:0042802">
    <property type="term" value="F:identical protein binding"/>
    <property type="evidence" value="ECO:0000318"/>
    <property type="project" value="GO_Central"/>
</dbReference>
<dbReference type="Gene3D" id="3.90.1150.10">
    <property type="entry name" value="Aspartate Aminotransferase, domain 1"/>
    <property type="match status" value="1"/>
</dbReference>
<dbReference type="InParanoid" id="H3G741"/>
<dbReference type="GO" id="GO:0010121">
    <property type="term" value="P:L-arginine catabolic process to proline via ornithine"/>
    <property type="evidence" value="ECO:0000318"/>
    <property type="project" value="GO_Central"/>
</dbReference>
<comment type="similarity">
    <text evidence="2 4">Belongs to the class-III pyridoxal-phosphate-dependent aminotransferase family.</text>
</comment>
<dbReference type="EnsemblProtists" id="Phyra49345">
    <property type="protein sequence ID" value="Phyra49345"/>
    <property type="gene ID" value="Phyra49345"/>
</dbReference>
<comment type="pathway">
    <text evidence="4">Amino-acid biosynthesis; L-proline biosynthesis; L-glutamate 5-semialdehyde from L-ornithine: step 1/1.</text>
</comment>
<dbReference type="VEuPathDB" id="FungiDB:KRP23_12222"/>
<dbReference type="GO" id="GO:0055129">
    <property type="term" value="P:L-proline biosynthetic process"/>
    <property type="evidence" value="ECO:0007669"/>
    <property type="project" value="UniProtKB-UniPathway"/>
</dbReference>
<comment type="cofactor">
    <cofactor evidence="1 4">
        <name>pyridoxal 5'-phosphate</name>
        <dbReference type="ChEBI" id="CHEBI:597326"/>
    </cofactor>
</comment>
<dbReference type="GO" id="GO:0019544">
    <property type="term" value="P:L-arginine catabolic process to L-glutamate"/>
    <property type="evidence" value="ECO:0000318"/>
    <property type="project" value="GO_Central"/>
</dbReference>
<evidence type="ECO:0000313" key="6">
    <source>
        <dbReference type="Proteomes" id="UP000005238"/>
    </source>
</evidence>
<dbReference type="VEuPathDB" id="FungiDB:KRP22_9208"/>
<dbReference type="PANTHER" id="PTHR11986">
    <property type="entry name" value="AMINOTRANSFERASE CLASS III"/>
    <property type="match status" value="1"/>
</dbReference>
<dbReference type="AlphaFoldDB" id="H3G741"/>
<dbReference type="InterPro" id="IPR015422">
    <property type="entry name" value="PyrdxlP-dep_Trfase_small"/>
</dbReference>
<dbReference type="OMA" id="HSSEICA"/>
<dbReference type="eggNOG" id="KOG1402">
    <property type="taxonomic scope" value="Eukaryota"/>
</dbReference>
<dbReference type="InterPro" id="IPR050103">
    <property type="entry name" value="Class-III_PLP-dep_AT"/>
</dbReference>
<reference evidence="6" key="1">
    <citation type="journal article" date="2006" name="Science">
        <title>Phytophthora genome sequences uncover evolutionary origins and mechanisms of pathogenesis.</title>
        <authorList>
            <person name="Tyler B.M."/>
            <person name="Tripathy S."/>
            <person name="Zhang X."/>
            <person name="Dehal P."/>
            <person name="Jiang R.H."/>
            <person name="Aerts A."/>
            <person name="Arredondo F.D."/>
            <person name="Baxter L."/>
            <person name="Bensasson D."/>
            <person name="Beynon J.L."/>
            <person name="Chapman J."/>
            <person name="Damasceno C.M."/>
            <person name="Dorrance A.E."/>
            <person name="Dou D."/>
            <person name="Dickerman A.W."/>
            <person name="Dubchak I.L."/>
            <person name="Garbelotto M."/>
            <person name="Gijzen M."/>
            <person name="Gordon S.G."/>
            <person name="Govers F."/>
            <person name="Grunwald N.J."/>
            <person name="Huang W."/>
            <person name="Ivors K.L."/>
            <person name="Jones R.W."/>
            <person name="Kamoun S."/>
            <person name="Krampis K."/>
            <person name="Lamour K.H."/>
            <person name="Lee M.K."/>
            <person name="McDonald W.H."/>
            <person name="Medina M."/>
            <person name="Meijer H.J."/>
            <person name="Nordberg E.K."/>
            <person name="Maclean D.J."/>
            <person name="Ospina-Giraldo M.D."/>
            <person name="Morris P.F."/>
            <person name="Phuntumart V."/>
            <person name="Putnam N.H."/>
            <person name="Rash S."/>
            <person name="Rose J.K."/>
            <person name="Sakihama Y."/>
            <person name="Salamov A.A."/>
            <person name="Savidor A."/>
            <person name="Scheuring C.F."/>
            <person name="Smith B.M."/>
            <person name="Sobral B.W."/>
            <person name="Terry A."/>
            <person name="Torto-Alalibo T.A."/>
            <person name="Win J."/>
            <person name="Xu Z."/>
            <person name="Zhang H."/>
            <person name="Grigoriev I.V."/>
            <person name="Rokhsar D.S."/>
            <person name="Boore J.L."/>
        </authorList>
    </citation>
    <scope>NUCLEOTIDE SEQUENCE [LARGE SCALE GENOMIC DNA]</scope>
    <source>
        <strain evidence="6">Pr102</strain>
    </source>
</reference>
<dbReference type="SUPFAM" id="SSF53383">
    <property type="entry name" value="PLP-dependent transferases"/>
    <property type="match status" value="1"/>
</dbReference>
<dbReference type="GO" id="GO:0030170">
    <property type="term" value="F:pyridoxal phosphate binding"/>
    <property type="evidence" value="ECO:0000318"/>
    <property type="project" value="GO_Central"/>
</dbReference>
<dbReference type="UniPathway" id="UPA00098">
    <property type="reaction ID" value="UER00358"/>
</dbReference>
<keyword evidence="4" id="KW-0808">Transferase</keyword>
<dbReference type="Proteomes" id="UP000005238">
    <property type="component" value="Unassembled WGS sequence"/>
</dbReference>
<name>H3G741_PHYRM</name>
<dbReference type="GO" id="GO:0005737">
    <property type="term" value="C:cytoplasm"/>
    <property type="evidence" value="ECO:0000318"/>
    <property type="project" value="GO_Central"/>
</dbReference>
<organism evidence="5 6">
    <name type="scientific">Phytophthora ramorum</name>
    <name type="common">Sudden oak death agent</name>
    <dbReference type="NCBI Taxonomy" id="164328"/>
    <lineage>
        <taxon>Eukaryota</taxon>
        <taxon>Sar</taxon>
        <taxon>Stramenopiles</taxon>
        <taxon>Oomycota</taxon>
        <taxon>Peronosporomycetes</taxon>
        <taxon>Peronosporales</taxon>
        <taxon>Peronosporaceae</taxon>
        <taxon>Phytophthora</taxon>
    </lineage>
</organism>
<dbReference type="FunFam" id="3.90.1150.10:FF:000152">
    <property type="entry name" value="Ornithine aminotransferase"/>
    <property type="match status" value="1"/>
</dbReference>
<sequence length="206" mass="22474">IQGEAGVVVPDDGYLKRVRELCTKHNILWIADEVQTGLECTGKMLATEYDNVKPDILILGKALSGGIYPVSAVLTSHEVMLIIKPGQHGSTYGGNPLGCKVAMAAMEVIMEENFAENAFKLGNKFRGEPYSLKARLLQGVRGRDLLNAIIINERPNQPDALQLCMNLAKKGLIAKPTHGNIIRLAPPLVMNETQLDECTSIIQEVL</sequence>
<keyword evidence="6" id="KW-1185">Reference proteome</keyword>
<evidence type="ECO:0000256" key="3">
    <source>
        <dbReference type="ARBA" id="ARBA00022898"/>
    </source>
</evidence>
<evidence type="ECO:0000313" key="5">
    <source>
        <dbReference type="EnsemblProtists" id="Phyra49345"/>
    </source>
</evidence>
<dbReference type="Gene3D" id="3.40.640.10">
    <property type="entry name" value="Type I PLP-dependent aspartate aminotransferase-like (Major domain)"/>
    <property type="match status" value="1"/>
</dbReference>
<comment type="catalytic activity">
    <reaction evidence="4">
        <text>a 2-oxocarboxylate + L-ornithine = L-glutamate 5-semialdehyde + an L-alpha-amino acid</text>
        <dbReference type="Rhea" id="RHEA:13877"/>
        <dbReference type="ChEBI" id="CHEBI:35179"/>
        <dbReference type="ChEBI" id="CHEBI:46911"/>
        <dbReference type="ChEBI" id="CHEBI:58066"/>
        <dbReference type="ChEBI" id="CHEBI:59869"/>
        <dbReference type="EC" id="2.6.1.13"/>
    </reaction>
</comment>
<dbReference type="STRING" id="164328.H3G741"/>
<dbReference type="InterPro" id="IPR049704">
    <property type="entry name" value="Aminotrans_3_PPA_site"/>
</dbReference>
<dbReference type="InterPro" id="IPR005814">
    <property type="entry name" value="Aminotrans_3"/>
</dbReference>
<dbReference type="EMBL" id="DS566043">
    <property type="status" value="NOT_ANNOTATED_CDS"/>
    <property type="molecule type" value="Genomic_DNA"/>
</dbReference>
<dbReference type="PROSITE" id="PS00600">
    <property type="entry name" value="AA_TRANSFER_CLASS_3"/>
    <property type="match status" value="1"/>
</dbReference>
<reference evidence="5" key="2">
    <citation type="submission" date="2015-06" db="UniProtKB">
        <authorList>
            <consortium name="EnsemblProtists"/>
        </authorList>
    </citation>
    <scope>IDENTIFICATION</scope>
    <source>
        <strain evidence="5">Pr102</strain>
    </source>
</reference>
<accession>H3G741</accession>